<dbReference type="PANTHER" id="PTHR30441:SF4">
    <property type="entry name" value="PROTEIN ASMA"/>
    <property type="match status" value="1"/>
</dbReference>
<evidence type="ECO:0008006" key="3">
    <source>
        <dbReference type="Google" id="ProtNLM"/>
    </source>
</evidence>
<dbReference type="RefSeq" id="WP_092074413.1">
    <property type="nucleotide sequence ID" value="NZ_FNHB01000009.1"/>
</dbReference>
<reference evidence="1 2" key="1">
    <citation type="submission" date="2016-10" db="EMBL/GenBank/DDBJ databases">
        <authorList>
            <person name="de Groot N.N."/>
        </authorList>
    </citation>
    <scope>NUCLEOTIDE SEQUENCE [LARGE SCALE GENOMIC DNA]</scope>
    <source>
        <strain evidence="1 2">DSM 1736</strain>
    </source>
</reference>
<organism evidence="1 2">
    <name type="scientific">Dendrosporobacter quercicolus</name>
    <dbReference type="NCBI Taxonomy" id="146817"/>
    <lineage>
        <taxon>Bacteria</taxon>
        <taxon>Bacillati</taxon>
        <taxon>Bacillota</taxon>
        <taxon>Negativicutes</taxon>
        <taxon>Selenomonadales</taxon>
        <taxon>Sporomusaceae</taxon>
        <taxon>Dendrosporobacter</taxon>
    </lineage>
</organism>
<evidence type="ECO:0000313" key="2">
    <source>
        <dbReference type="Proteomes" id="UP000214880"/>
    </source>
</evidence>
<protein>
    <recommendedName>
        <fullName evidence="3">AsmA-like C-terminal region</fullName>
    </recommendedName>
</protein>
<evidence type="ECO:0000313" key="1">
    <source>
        <dbReference type="EMBL" id="SDM94028.1"/>
    </source>
</evidence>
<dbReference type="Proteomes" id="UP000214880">
    <property type="component" value="Unassembled WGS sequence"/>
</dbReference>
<dbReference type="InterPro" id="IPR052894">
    <property type="entry name" value="AsmA-related"/>
</dbReference>
<dbReference type="PANTHER" id="PTHR30441">
    <property type="entry name" value="DUF748 DOMAIN-CONTAINING PROTEIN"/>
    <property type="match status" value="1"/>
</dbReference>
<dbReference type="GO" id="GO:0005886">
    <property type="term" value="C:plasma membrane"/>
    <property type="evidence" value="ECO:0007669"/>
    <property type="project" value="TreeGrafter"/>
</dbReference>
<dbReference type="OrthoDB" id="1672743at2"/>
<dbReference type="AlphaFoldDB" id="A0A1G9XBB9"/>
<name>A0A1G9XBB9_9FIRM</name>
<keyword evidence="2" id="KW-1185">Reference proteome</keyword>
<sequence>MRSWLISHKKSLTGLLLLLVLLIGGWQFVSAKLAQTLQATLLERAGNAVNGRITVGKIDLSLSGRIRIRDIALYDREGALLLQSPSVKIRYRWSDLTSGSLGLPQVEQVLLEQSEIFVKQNGAAFNWNGFLKEDEESHSTVNAFHGKVVLENSVIFLDTALGERTLTGINGSFDWRQAPVIALQAGGMLGKDAFTVQGSWAGEIVLQAETLDLAGFSDLLALGDTTLEAGTVRDLAVYVTQDEKGTLSYHAKGVMDGVKAAGAFALQEGKSDFQLDADGVTFTGLSGLVSGQQVNGQGTVFWGSGQPQLDFTLNLPNVDAAAFVSGLSVGQPLVIDARVSGSGTAPVITGAFKTHEVGLGEVAASDVAGSFRFADGQLALDQVRGNAYQGVLNAAGQVAPDTQQYQFAVSGQGMNSSRLTDKDVSGPLDFTGTVSGQGESAVTRGNFIIRDGKAYGLSFQSLTGSFVKQGDKTEISDIAVHTALGTLYPEQLSQEALDMLKEKAVPVSKTELRQAVTDQLRKKLFR</sequence>
<accession>A0A1G9XBB9</accession>
<proteinExistence type="predicted"/>
<dbReference type="EMBL" id="FNHB01000009">
    <property type="protein sequence ID" value="SDM94028.1"/>
    <property type="molecule type" value="Genomic_DNA"/>
</dbReference>
<gene>
    <name evidence="1" type="ORF">SAMN04488502_10944</name>
</gene>
<dbReference type="GO" id="GO:0090313">
    <property type="term" value="P:regulation of protein targeting to membrane"/>
    <property type="evidence" value="ECO:0007669"/>
    <property type="project" value="TreeGrafter"/>
</dbReference>